<proteinExistence type="predicted"/>
<evidence type="ECO:0000313" key="1">
    <source>
        <dbReference type="EMBL" id="ASG62555.1"/>
    </source>
</evidence>
<name>A0A248KFH8_9ENTR</name>
<gene>
    <name evidence="1" type="ORF">CEW81_01950</name>
</gene>
<dbReference type="Pfam" id="PF10748">
    <property type="entry name" value="HofP"/>
    <property type="match status" value="1"/>
</dbReference>
<dbReference type="Proteomes" id="UP000197098">
    <property type="component" value="Chromosome"/>
</dbReference>
<dbReference type="EMBL" id="CP022114">
    <property type="protein sequence ID" value="ASG62555.1"/>
    <property type="molecule type" value="Genomic_DNA"/>
</dbReference>
<protein>
    <recommendedName>
        <fullName evidence="3">DUF2531 family protein</fullName>
    </recommendedName>
</protein>
<dbReference type="AlphaFoldDB" id="A0A248KFH8"/>
<dbReference type="InterPro" id="IPR019684">
    <property type="entry name" value="HofP"/>
</dbReference>
<reference evidence="1 2" key="1">
    <citation type="submission" date="2017-06" db="EMBL/GenBank/DDBJ databases">
        <title>Origin of plasmid-mediated fosfomycin resistance gene fosA3.</title>
        <authorList>
            <person name="Ito R."/>
            <person name="Pacey M.P."/>
            <person name="Doi Y."/>
        </authorList>
    </citation>
    <scope>NUCLEOTIDE SEQUENCE [LARGE SCALE GENOMIC DNA]</scope>
    <source>
        <strain evidence="1 2">YDC799</strain>
    </source>
</reference>
<accession>A0A248KFH8</accession>
<sequence length="71" mass="7869">MTMNLNIPLGILLALPLLCGLRDPFAPVDDPCHSAQLNLWRFGGTIEAGDERWASSSAMMRHGNVWKTTPY</sequence>
<evidence type="ECO:0000313" key="2">
    <source>
        <dbReference type="Proteomes" id="UP000197098"/>
    </source>
</evidence>
<organism evidence="1 2">
    <name type="scientific">Kluyvera genomosp. 3</name>
    <dbReference type="NCBI Taxonomy" id="2774055"/>
    <lineage>
        <taxon>Bacteria</taxon>
        <taxon>Pseudomonadati</taxon>
        <taxon>Pseudomonadota</taxon>
        <taxon>Gammaproteobacteria</taxon>
        <taxon>Enterobacterales</taxon>
        <taxon>Enterobacteriaceae</taxon>
        <taxon>Kluyvera</taxon>
    </lineage>
</organism>
<evidence type="ECO:0008006" key="3">
    <source>
        <dbReference type="Google" id="ProtNLM"/>
    </source>
</evidence>